<dbReference type="PANTHER" id="PTHR11362">
    <property type="entry name" value="PHOSPHATIDYLETHANOLAMINE-BINDING PROTEIN"/>
    <property type="match status" value="1"/>
</dbReference>
<evidence type="ECO:0000256" key="1">
    <source>
        <dbReference type="SAM" id="SignalP"/>
    </source>
</evidence>
<dbReference type="PANTHER" id="PTHR11362:SF148">
    <property type="entry name" value="CARBOXYPEPTIDASE Y INHIBITOR"/>
    <property type="match status" value="1"/>
</dbReference>
<keyword evidence="3" id="KW-1185">Reference proteome</keyword>
<dbReference type="GO" id="GO:0030162">
    <property type="term" value="P:regulation of proteolysis"/>
    <property type="evidence" value="ECO:0007669"/>
    <property type="project" value="TreeGrafter"/>
</dbReference>
<name>A0A6A6GBI1_9PEZI</name>
<dbReference type="AlphaFoldDB" id="A0A6A6GBI1"/>
<dbReference type="GO" id="GO:0030414">
    <property type="term" value="F:peptidase inhibitor activity"/>
    <property type="evidence" value="ECO:0007669"/>
    <property type="project" value="TreeGrafter"/>
</dbReference>
<protein>
    <submittedName>
        <fullName evidence="2">Phosphatidylethanolamine-binding protein</fullName>
    </submittedName>
</protein>
<reference evidence="3" key="1">
    <citation type="journal article" date="2020" name="Stud. Mycol.">
        <title>101 Dothideomycetes genomes: A test case for predicting lifestyles and emergence of pathogens.</title>
        <authorList>
            <person name="Haridas S."/>
            <person name="Albert R."/>
            <person name="Binder M."/>
            <person name="Bloem J."/>
            <person name="LaButti K."/>
            <person name="Salamov A."/>
            <person name="Andreopoulos B."/>
            <person name="Baker S."/>
            <person name="Barry K."/>
            <person name="Bills G."/>
            <person name="Bluhm B."/>
            <person name="Cannon C."/>
            <person name="Castanera R."/>
            <person name="Culley D."/>
            <person name="Daum C."/>
            <person name="Ezra D."/>
            <person name="Gonzalez J."/>
            <person name="Henrissat B."/>
            <person name="Kuo A."/>
            <person name="Liang C."/>
            <person name="Lipzen A."/>
            <person name="Lutzoni F."/>
            <person name="Magnuson J."/>
            <person name="Mondo S."/>
            <person name="Nolan M."/>
            <person name="Ohm R."/>
            <person name="Pangilinan J."/>
            <person name="Park H.-J."/>
            <person name="Ramirez L."/>
            <person name="Alfaro M."/>
            <person name="Sun H."/>
            <person name="Tritt A."/>
            <person name="Yoshinaga Y."/>
            <person name="Zwiers L.-H."/>
            <person name="Turgeon B."/>
            <person name="Goodwin S."/>
            <person name="Spatafora J."/>
            <person name="Crous P."/>
            <person name="Grigoriev I."/>
        </authorList>
    </citation>
    <scope>NUCLEOTIDE SEQUENCE [LARGE SCALE GENOMIC DNA]</scope>
    <source>
        <strain evidence="3">CECT 20119</strain>
    </source>
</reference>
<accession>A0A6A6GBI1</accession>
<dbReference type="SUPFAM" id="SSF49777">
    <property type="entry name" value="PEBP-like"/>
    <property type="match status" value="1"/>
</dbReference>
<feature type="chain" id="PRO_5025442205" evidence="1">
    <location>
        <begin position="20"/>
        <end position="261"/>
    </location>
</feature>
<dbReference type="Pfam" id="PF01161">
    <property type="entry name" value="PBP"/>
    <property type="match status" value="1"/>
</dbReference>
<dbReference type="InterPro" id="IPR008914">
    <property type="entry name" value="PEBP"/>
</dbReference>
<dbReference type="OrthoDB" id="2506647at2759"/>
<dbReference type="GO" id="GO:0046578">
    <property type="term" value="P:regulation of Ras protein signal transduction"/>
    <property type="evidence" value="ECO:0007669"/>
    <property type="project" value="TreeGrafter"/>
</dbReference>
<dbReference type="EMBL" id="ML992507">
    <property type="protein sequence ID" value="KAF2223071.1"/>
    <property type="molecule type" value="Genomic_DNA"/>
</dbReference>
<dbReference type="InterPro" id="IPR036610">
    <property type="entry name" value="PEBP-like_sf"/>
</dbReference>
<dbReference type="InterPro" id="IPR035810">
    <property type="entry name" value="PEBP_euk"/>
</dbReference>
<sequence>MYIRNAAAALLFCASRVLAQTPDDSEPDTDSRLDVTYGNTPINPGTEYPQALAQTQPRVNTRQPAPGPYMLVMLDLSLPLSRLPPAPGPVAPGIGSDRTTRLHWLQTNLTVGASGLLTPSGTPAVADYAGPQPPQGDIPHIYTWYLFNQPSTFTVPAALAGGALRPQSSSQRNNFSISAITEQEGVELLEANYFVVQNANNTGAVKTAPGFTPNATASVAPGGSASATGTRPPVASFTGAAGKLGVAVPVLGVGAFAMLLL</sequence>
<proteinExistence type="predicted"/>
<dbReference type="CDD" id="cd00866">
    <property type="entry name" value="PEBP_euk"/>
    <property type="match status" value="1"/>
</dbReference>
<dbReference type="GO" id="GO:0005543">
    <property type="term" value="F:phospholipid binding"/>
    <property type="evidence" value="ECO:0007669"/>
    <property type="project" value="TreeGrafter"/>
</dbReference>
<dbReference type="Proteomes" id="UP000799538">
    <property type="component" value="Unassembled WGS sequence"/>
</dbReference>
<keyword evidence="1" id="KW-0732">Signal</keyword>
<gene>
    <name evidence="2" type="ORF">BDZ85DRAFT_121261</name>
</gene>
<feature type="signal peptide" evidence="1">
    <location>
        <begin position="1"/>
        <end position="19"/>
    </location>
</feature>
<evidence type="ECO:0000313" key="3">
    <source>
        <dbReference type="Proteomes" id="UP000799538"/>
    </source>
</evidence>
<evidence type="ECO:0000313" key="2">
    <source>
        <dbReference type="EMBL" id="KAF2223071.1"/>
    </source>
</evidence>
<organism evidence="2 3">
    <name type="scientific">Elsinoe ampelina</name>
    <dbReference type="NCBI Taxonomy" id="302913"/>
    <lineage>
        <taxon>Eukaryota</taxon>
        <taxon>Fungi</taxon>
        <taxon>Dikarya</taxon>
        <taxon>Ascomycota</taxon>
        <taxon>Pezizomycotina</taxon>
        <taxon>Dothideomycetes</taxon>
        <taxon>Dothideomycetidae</taxon>
        <taxon>Myriangiales</taxon>
        <taxon>Elsinoaceae</taxon>
        <taxon>Elsinoe</taxon>
    </lineage>
</organism>
<dbReference type="Gene3D" id="3.90.280.10">
    <property type="entry name" value="PEBP-like"/>
    <property type="match status" value="1"/>
</dbReference>